<dbReference type="EMBL" id="CAJHJT010000056">
    <property type="protein sequence ID" value="CAD7012715.1"/>
    <property type="molecule type" value="Genomic_DNA"/>
</dbReference>
<name>A0A811VA22_CERCA</name>
<dbReference type="Proteomes" id="UP000606786">
    <property type="component" value="Unassembled WGS sequence"/>
</dbReference>
<proteinExistence type="predicted"/>
<evidence type="ECO:0000313" key="1">
    <source>
        <dbReference type="EMBL" id="CAD7012715.1"/>
    </source>
</evidence>
<organism evidence="1 2">
    <name type="scientific">Ceratitis capitata</name>
    <name type="common">Mediterranean fruit fly</name>
    <name type="synonym">Tephritis capitata</name>
    <dbReference type="NCBI Taxonomy" id="7213"/>
    <lineage>
        <taxon>Eukaryota</taxon>
        <taxon>Metazoa</taxon>
        <taxon>Ecdysozoa</taxon>
        <taxon>Arthropoda</taxon>
        <taxon>Hexapoda</taxon>
        <taxon>Insecta</taxon>
        <taxon>Pterygota</taxon>
        <taxon>Neoptera</taxon>
        <taxon>Endopterygota</taxon>
        <taxon>Diptera</taxon>
        <taxon>Brachycera</taxon>
        <taxon>Muscomorpha</taxon>
        <taxon>Tephritoidea</taxon>
        <taxon>Tephritidae</taxon>
        <taxon>Ceratitis</taxon>
        <taxon>Ceratitis</taxon>
    </lineage>
</organism>
<gene>
    <name evidence="1" type="ORF">CCAP1982_LOCUS20820</name>
</gene>
<sequence length="125" mass="13693">MPMPGGGKREGATAAQCEKFNFAEVLSSTLGAQRQTADRRTDVTLAVPVILGVISYPFPVTGGHHTLEEIEGIVFQACRKHICYVFLNILVPASDLKIVCSTCWLPITFDCLERGYLFTGSRDEV</sequence>
<accession>A0A811VA22</accession>
<comment type="caution">
    <text evidence="1">The sequence shown here is derived from an EMBL/GenBank/DDBJ whole genome shotgun (WGS) entry which is preliminary data.</text>
</comment>
<keyword evidence="2" id="KW-1185">Reference proteome</keyword>
<evidence type="ECO:0000313" key="2">
    <source>
        <dbReference type="Proteomes" id="UP000606786"/>
    </source>
</evidence>
<protein>
    <submittedName>
        <fullName evidence="1">(Mediterranean fruit fly) hypothetical protein</fullName>
    </submittedName>
</protein>
<reference evidence="1" key="1">
    <citation type="submission" date="2020-11" db="EMBL/GenBank/DDBJ databases">
        <authorList>
            <person name="Whitehead M."/>
        </authorList>
    </citation>
    <scope>NUCLEOTIDE SEQUENCE</scope>
    <source>
        <strain evidence="1">EGII</strain>
    </source>
</reference>
<dbReference type="AlphaFoldDB" id="A0A811VA22"/>